<dbReference type="PANTHER" id="PTHR30160">
    <property type="entry name" value="TETRAACYLDISACCHARIDE 4'-KINASE-RELATED"/>
    <property type="match status" value="1"/>
</dbReference>
<protein>
    <submittedName>
        <fullName evidence="3">Heptosyltransferase-2</fullName>
    </submittedName>
</protein>
<gene>
    <name evidence="3" type="ORF">SAMN04487996_10375</name>
</gene>
<keyword evidence="4" id="KW-1185">Reference proteome</keyword>
<dbReference type="PANTHER" id="PTHR30160:SF1">
    <property type="entry name" value="LIPOPOLYSACCHARIDE 1,2-N-ACETYLGLUCOSAMINETRANSFERASE-RELATED"/>
    <property type="match status" value="1"/>
</dbReference>
<dbReference type="AlphaFoldDB" id="A0A1G6ZBD4"/>
<accession>A0A1G6ZBD4</accession>
<keyword evidence="1" id="KW-0328">Glycosyltransferase</keyword>
<sequence>MNKPVKFLILRFSSIGDIVLTTPVVRCLKKHMPEAEVHYFTKSKFEFLLRDNPYIDKVWLLEKSNAKALLALLKEEKFDYIIDLHRNIRTLRIKWTLGVPAFSFEKLNVQKWLMTQFKINYLPDTHIVDRCLDTLKAFNIQNDGEGLDYFIPYKDQVELEWLPETHRNSYVAYAIGGQHFTKKMPVPRMIDLCRKINHPIILLGGPEDSEAGEAIRNALGDIQIFNACGKYSFNQSASLIQKALVVFSHDTGLMHVAAAFRKKVYSIWGNTIPEFGMYPYRTAFEKLEVKGLDCRPCSKIGHSKCPKGHFKCMNDISFDFPIPELPRSI</sequence>
<reference evidence="4" key="1">
    <citation type="submission" date="2016-10" db="EMBL/GenBank/DDBJ databases">
        <authorList>
            <person name="Varghese N."/>
            <person name="Submissions S."/>
        </authorList>
    </citation>
    <scope>NUCLEOTIDE SEQUENCE [LARGE SCALE GENOMIC DNA]</scope>
    <source>
        <strain evidence="4">DSM 25329</strain>
    </source>
</reference>
<dbReference type="OrthoDB" id="9768048at2"/>
<keyword evidence="2 3" id="KW-0808">Transferase</keyword>
<name>A0A1G6ZBD4_9BACT</name>
<dbReference type="Gene3D" id="3.40.50.2000">
    <property type="entry name" value="Glycogen Phosphorylase B"/>
    <property type="match status" value="2"/>
</dbReference>
<organism evidence="3 4">
    <name type="scientific">Dyadobacter soli</name>
    <dbReference type="NCBI Taxonomy" id="659014"/>
    <lineage>
        <taxon>Bacteria</taxon>
        <taxon>Pseudomonadati</taxon>
        <taxon>Bacteroidota</taxon>
        <taxon>Cytophagia</taxon>
        <taxon>Cytophagales</taxon>
        <taxon>Spirosomataceae</taxon>
        <taxon>Dyadobacter</taxon>
    </lineage>
</organism>
<dbReference type="GO" id="GO:0005829">
    <property type="term" value="C:cytosol"/>
    <property type="evidence" value="ECO:0007669"/>
    <property type="project" value="TreeGrafter"/>
</dbReference>
<dbReference type="InterPro" id="IPR051199">
    <property type="entry name" value="LPS_LOS_Heptosyltrfase"/>
</dbReference>
<evidence type="ECO:0000313" key="3">
    <source>
        <dbReference type="EMBL" id="SDD99999.1"/>
    </source>
</evidence>
<dbReference type="InterPro" id="IPR002201">
    <property type="entry name" value="Glyco_trans_9"/>
</dbReference>
<dbReference type="RefSeq" id="WP_090147250.1">
    <property type="nucleotide sequence ID" value="NZ_FNAN01000003.1"/>
</dbReference>
<dbReference type="GO" id="GO:0009244">
    <property type="term" value="P:lipopolysaccharide core region biosynthetic process"/>
    <property type="evidence" value="ECO:0007669"/>
    <property type="project" value="TreeGrafter"/>
</dbReference>
<evidence type="ECO:0000256" key="2">
    <source>
        <dbReference type="ARBA" id="ARBA00022679"/>
    </source>
</evidence>
<proteinExistence type="predicted"/>
<dbReference type="SUPFAM" id="SSF53756">
    <property type="entry name" value="UDP-Glycosyltransferase/glycogen phosphorylase"/>
    <property type="match status" value="1"/>
</dbReference>
<dbReference type="EMBL" id="FNAN01000003">
    <property type="protein sequence ID" value="SDD99999.1"/>
    <property type="molecule type" value="Genomic_DNA"/>
</dbReference>
<dbReference type="Pfam" id="PF01075">
    <property type="entry name" value="Glyco_transf_9"/>
    <property type="match status" value="1"/>
</dbReference>
<dbReference type="Proteomes" id="UP000198748">
    <property type="component" value="Unassembled WGS sequence"/>
</dbReference>
<dbReference type="GO" id="GO:0008713">
    <property type="term" value="F:ADP-heptose-lipopolysaccharide heptosyltransferase activity"/>
    <property type="evidence" value="ECO:0007669"/>
    <property type="project" value="TreeGrafter"/>
</dbReference>
<dbReference type="CDD" id="cd03789">
    <property type="entry name" value="GT9_LPS_heptosyltransferase"/>
    <property type="match status" value="1"/>
</dbReference>
<dbReference type="STRING" id="659014.SAMN04487996_10375"/>
<evidence type="ECO:0000313" key="4">
    <source>
        <dbReference type="Proteomes" id="UP000198748"/>
    </source>
</evidence>
<evidence type="ECO:0000256" key="1">
    <source>
        <dbReference type="ARBA" id="ARBA00022676"/>
    </source>
</evidence>